<feature type="signal peptide" evidence="1">
    <location>
        <begin position="1"/>
        <end position="19"/>
    </location>
</feature>
<proteinExistence type="predicted"/>
<evidence type="ECO:0008006" key="4">
    <source>
        <dbReference type="Google" id="ProtNLM"/>
    </source>
</evidence>
<dbReference type="AlphaFoldDB" id="A0A8I1GGH2"/>
<name>A0A8I1GGH2_9HYPH</name>
<gene>
    <name evidence="2" type="ORF">JDN41_05015</name>
</gene>
<keyword evidence="3" id="KW-1185">Reference proteome</keyword>
<evidence type="ECO:0000313" key="2">
    <source>
        <dbReference type="EMBL" id="MBJ7542915.1"/>
    </source>
</evidence>
<comment type="caution">
    <text evidence="2">The sequence shown here is derived from an EMBL/GenBank/DDBJ whole genome shotgun (WGS) entry which is preliminary data.</text>
</comment>
<feature type="chain" id="PRO_5034023857" description="Secreted protein" evidence="1">
    <location>
        <begin position="20"/>
        <end position="117"/>
    </location>
</feature>
<sequence>MRASFLFCVAASMFLAVEAQSLPRFDAPAASPVQAIRVSDTGRHYGGGDLFSNWCAYNCYRVSPCAQGGCYGRYHYSQYPYDEDLPFRYRWDSDASIQDNILARANPGYLRLFERQY</sequence>
<organism evidence="2 3">
    <name type="scientific">Rhodomicrobium udaipurense</name>
    <dbReference type="NCBI Taxonomy" id="1202716"/>
    <lineage>
        <taxon>Bacteria</taxon>
        <taxon>Pseudomonadati</taxon>
        <taxon>Pseudomonadota</taxon>
        <taxon>Alphaproteobacteria</taxon>
        <taxon>Hyphomicrobiales</taxon>
        <taxon>Hyphomicrobiaceae</taxon>
        <taxon>Rhodomicrobium</taxon>
    </lineage>
</organism>
<evidence type="ECO:0000256" key="1">
    <source>
        <dbReference type="SAM" id="SignalP"/>
    </source>
</evidence>
<dbReference type="EMBL" id="JAEMUK010000009">
    <property type="protein sequence ID" value="MBJ7542915.1"/>
    <property type="molecule type" value="Genomic_DNA"/>
</dbReference>
<reference evidence="2 3" key="1">
    <citation type="submission" date="2020-12" db="EMBL/GenBank/DDBJ databases">
        <title>Revised draft genomes of Rhodomicrobium vannielii ATCC 17100 and Rhodomicrobium udaipurense JA643.</title>
        <authorList>
            <person name="Conners E.M."/>
            <person name="Davenport E.J."/>
            <person name="Bose A."/>
        </authorList>
    </citation>
    <scope>NUCLEOTIDE SEQUENCE [LARGE SCALE GENOMIC DNA]</scope>
    <source>
        <strain evidence="2 3">JA643</strain>
    </source>
</reference>
<dbReference type="RefSeq" id="WP_155955067.1">
    <property type="nucleotide sequence ID" value="NZ_JAEMUK010000009.1"/>
</dbReference>
<evidence type="ECO:0000313" key="3">
    <source>
        <dbReference type="Proteomes" id="UP000623250"/>
    </source>
</evidence>
<dbReference type="Proteomes" id="UP000623250">
    <property type="component" value="Unassembled WGS sequence"/>
</dbReference>
<keyword evidence="1" id="KW-0732">Signal</keyword>
<accession>A0A8I1GGH2</accession>
<protein>
    <recommendedName>
        <fullName evidence="4">Secreted protein</fullName>
    </recommendedName>
</protein>